<reference evidence="1 2" key="1">
    <citation type="journal article" date="2019" name="Int. J. Syst. Evol. Microbiol.">
        <title>The Global Catalogue of Microorganisms (GCM) 10K type strain sequencing project: providing services to taxonomists for standard genome sequencing and annotation.</title>
        <authorList>
            <consortium name="The Broad Institute Genomics Platform"/>
            <consortium name="The Broad Institute Genome Sequencing Center for Infectious Disease"/>
            <person name="Wu L."/>
            <person name="Ma J."/>
        </authorList>
    </citation>
    <scope>NUCLEOTIDE SEQUENCE [LARGE SCALE GENOMIC DNA]</scope>
    <source>
        <strain evidence="1 2">JCM 15974</strain>
    </source>
</reference>
<sequence>MEKNEYIEFEFKNEDRFKDFLKVFKLISNSKKSEDYKSDEFWFGQFPDYALQNYYFADSDLKPEFSTADSNDGTWHFYSMIEHLVENLDVELLGCKKMENTKGRLNFYAHGYPYGGITGMTMFLNSFGFNATKIDEGGGIYNVIWKSETEFELKEIKTVANNGYNSLWQRVKRIFNQ</sequence>
<keyword evidence="2" id="KW-1185">Reference proteome</keyword>
<accession>A0ABN1JBE8</accession>
<protein>
    <submittedName>
        <fullName evidence="1">Uncharacterized protein</fullName>
    </submittedName>
</protein>
<name>A0ABN1JBE8_9FLAO</name>
<comment type="caution">
    <text evidence="1">The sequence shown here is derived from an EMBL/GenBank/DDBJ whole genome shotgun (WGS) entry which is preliminary data.</text>
</comment>
<evidence type="ECO:0000313" key="1">
    <source>
        <dbReference type="EMBL" id="GAA0734920.1"/>
    </source>
</evidence>
<organism evidence="1 2">
    <name type="scientific">Aquimarina litoralis</name>
    <dbReference type="NCBI Taxonomy" id="584605"/>
    <lineage>
        <taxon>Bacteria</taxon>
        <taxon>Pseudomonadati</taxon>
        <taxon>Bacteroidota</taxon>
        <taxon>Flavobacteriia</taxon>
        <taxon>Flavobacteriales</taxon>
        <taxon>Flavobacteriaceae</taxon>
        <taxon>Aquimarina</taxon>
    </lineage>
</organism>
<evidence type="ECO:0000313" key="2">
    <source>
        <dbReference type="Proteomes" id="UP001501758"/>
    </source>
</evidence>
<dbReference type="EMBL" id="BAAAGE010000032">
    <property type="protein sequence ID" value="GAA0734920.1"/>
    <property type="molecule type" value="Genomic_DNA"/>
</dbReference>
<proteinExistence type="predicted"/>
<gene>
    <name evidence="1" type="ORF">GCM10009430_49560</name>
</gene>
<dbReference type="Proteomes" id="UP001501758">
    <property type="component" value="Unassembled WGS sequence"/>
</dbReference>
<dbReference type="RefSeq" id="WP_343914950.1">
    <property type="nucleotide sequence ID" value="NZ_BAAAGE010000032.1"/>
</dbReference>